<dbReference type="AlphaFoldDB" id="A0A645BU21"/>
<organism evidence="2">
    <name type="scientific">bioreactor metagenome</name>
    <dbReference type="NCBI Taxonomy" id="1076179"/>
    <lineage>
        <taxon>unclassified sequences</taxon>
        <taxon>metagenomes</taxon>
        <taxon>ecological metagenomes</taxon>
    </lineage>
</organism>
<proteinExistence type="predicted"/>
<reference evidence="2" key="1">
    <citation type="submission" date="2019-08" db="EMBL/GenBank/DDBJ databases">
        <authorList>
            <person name="Kucharzyk K."/>
            <person name="Murdoch R.W."/>
            <person name="Higgins S."/>
            <person name="Loffler F."/>
        </authorList>
    </citation>
    <scope>NUCLEOTIDE SEQUENCE</scope>
</reference>
<sequence length="237" mass="26385">MHQQPLGLAGIELGELGATSDRDQEEERPLHELLGAQQLVHRFEIVRIVRTDQRVHLHRQLNRSRLPKRFQGGVEGAGHLPQAVMGERVGGVQRQRDRPDSQIFHPSNPLGGEQWCDRGRQRDTHTAVDCGLDEDLQIRSAQGVTAGHYDVRQRRPEAGDRVEHLEALLGGQFARRRFGHCGGPAVLAGQPAGIGQLPIDDHRCAVIRPVDRFHRTDTTWMPSHGPSPSSILGESTR</sequence>
<gene>
    <name evidence="2" type="ORF">SDC9_113644</name>
</gene>
<feature type="region of interest" description="Disordered" evidence="1">
    <location>
        <begin position="1"/>
        <end position="28"/>
    </location>
</feature>
<accession>A0A645BU21</accession>
<dbReference type="EMBL" id="VSSQ01021265">
    <property type="protein sequence ID" value="MPM66733.1"/>
    <property type="molecule type" value="Genomic_DNA"/>
</dbReference>
<feature type="compositionally biased region" description="Low complexity" evidence="1">
    <location>
        <begin position="1"/>
        <end position="18"/>
    </location>
</feature>
<feature type="compositionally biased region" description="Polar residues" evidence="1">
    <location>
        <begin position="218"/>
        <end position="237"/>
    </location>
</feature>
<name>A0A645BU21_9ZZZZ</name>
<feature type="region of interest" description="Disordered" evidence="1">
    <location>
        <begin position="97"/>
        <end position="117"/>
    </location>
</feature>
<protein>
    <submittedName>
        <fullName evidence="2">Uncharacterized protein</fullName>
    </submittedName>
</protein>
<feature type="region of interest" description="Disordered" evidence="1">
    <location>
        <begin position="217"/>
        <end position="237"/>
    </location>
</feature>
<comment type="caution">
    <text evidence="2">The sequence shown here is derived from an EMBL/GenBank/DDBJ whole genome shotgun (WGS) entry which is preliminary data.</text>
</comment>
<evidence type="ECO:0000256" key="1">
    <source>
        <dbReference type="SAM" id="MobiDB-lite"/>
    </source>
</evidence>
<evidence type="ECO:0000313" key="2">
    <source>
        <dbReference type="EMBL" id="MPM66733.1"/>
    </source>
</evidence>